<sequence length="223" mass="26095">MMLEELKQIALDQNQKLITEYPRQRGHGGLLFLGQNYASNNILFLGLAPLIDEDSEFNADLLTTNLLLDGFSTRRYFRNASFAFKQNEHLQQQLENATFCYCSPFKTKKWTELSLSRQNLFLEHSRPILNTIMEQCLPEFIIVSGQDTVDILSGYFGDIFTDFNEVDHVDMDRSHRWTEYLFKINGRPSVLLKAPNFSYASNKEKLFHLSNWLFEKISRSPYR</sequence>
<comment type="caution">
    <text evidence="1">The sequence shown here is derived from an EMBL/GenBank/DDBJ whole genome shotgun (WGS) entry which is preliminary data.</text>
</comment>
<evidence type="ECO:0000313" key="1">
    <source>
        <dbReference type="EMBL" id="MET4759456.1"/>
    </source>
</evidence>
<dbReference type="Proteomes" id="UP001549366">
    <property type="component" value="Unassembled WGS sequence"/>
</dbReference>
<proteinExistence type="predicted"/>
<name>A0ABV2SNX7_9GAMM</name>
<dbReference type="EMBL" id="JBEWTB010000002">
    <property type="protein sequence ID" value="MET4759456.1"/>
    <property type="molecule type" value="Genomic_DNA"/>
</dbReference>
<evidence type="ECO:0008006" key="3">
    <source>
        <dbReference type="Google" id="ProtNLM"/>
    </source>
</evidence>
<protein>
    <recommendedName>
        <fullName evidence="3">Uracil-DNA glycosylase-like domain-containing protein</fullName>
    </recommendedName>
</protein>
<reference evidence="1 2" key="1">
    <citation type="submission" date="2024-06" db="EMBL/GenBank/DDBJ databases">
        <title>Genomic Encyclopedia of Type Strains, Phase V (KMG-V): Genome sequencing to study the core and pangenomes of soil and plant-associated prokaryotes.</title>
        <authorList>
            <person name="Whitman W."/>
        </authorList>
    </citation>
    <scope>NUCLEOTIDE SEQUENCE [LARGE SCALE GENOMIC DNA]</scope>
    <source>
        <strain evidence="1 2">NE40</strain>
    </source>
</reference>
<organism evidence="1 2">
    <name type="scientific">Endozoicomonas lisbonensis</name>
    <dbReference type="NCBI Taxonomy" id="3120522"/>
    <lineage>
        <taxon>Bacteria</taxon>
        <taxon>Pseudomonadati</taxon>
        <taxon>Pseudomonadota</taxon>
        <taxon>Gammaproteobacteria</taxon>
        <taxon>Oceanospirillales</taxon>
        <taxon>Endozoicomonadaceae</taxon>
        <taxon>Endozoicomonas</taxon>
    </lineage>
</organism>
<gene>
    <name evidence="1" type="ORF">V5J35_004648</name>
</gene>
<keyword evidence="2" id="KW-1185">Reference proteome</keyword>
<accession>A0ABV2SNX7</accession>
<evidence type="ECO:0000313" key="2">
    <source>
        <dbReference type="Proteomes" id="UP001549366"/>
    </source>
</evidence>
<dbReference type="RefSeq" id="WP_354009437.1">
    <property type="nucleotide sequence ID" value="NZ_JBEWTA010000001.1"/>
</dbReference>